<proteinExistence type="predicted"/>
<accession>A0A2I0VNG3</accession>
<reference evidence="1 2" key="1">
    <citation type="journal article" date="2016" name="Sci. Rep.">
        <title>The Dendrobium catenatum Lindl. genome sequence provides insights into polysaccharide synthase, floral development and adaptive evolution.</title>
        <authorList>
            <person name="Zhang G.Q."/>
            <person name="Xu Q."/>
            <person name="Bian C."/>
            <person name="Tsai W.C."/>
            <person name="Yeh C.M."/>
            <person name="Liu K.W."/>
            <person name="Yoshida K."/>
            <person name="Zhang L.S."/>
            <person name="Chang S.B."/>
            <person name="Chen F."/>
            <person name="Shi Y."/>
            <person name="Su Y.Y."/>
            <person name="Zhang Y.Q."/>
            <person name="Chen L.J."/>
            <person name="Yin Y."/>
            <person name="Lin M."/>
            <person name="Huang H."/>
            <person name="Deng H."/>
            <person name="Wang Z.W."/>
            <person name="Zhu S.L."/>
            <person name="Zhao X."/>
            <person name="Deng C."/>
            <person name="Niu S.C."/>
            <person name="Huang J."/>
            <person name="Wang M."/>
            <person name="Liu G.H."/>
            <person name="Yang H.J."/>
            <person name="Xiao X.J."/>
            <person name="Hsiao Y.Y."/>
            <person name="Wu W.L."/>
            <person name="Chen Y.Y."/>
            <person name="Mitsuda N."/>
            <person name="Ohme-Takagi M."/>
            <person name="Luo Y.B."/>
            <person name="Van de Peer Y."/>
            <person name="Liu Z.J."/>
        </authorList>
    </citation>
    <scope>NUCLEOTIDE SEQUENCE [LARGE SCALE GENOMIC DNA]</scope>
    <source>
        <tissue evidence="1">The whole plant</tissue>
    </source>
</reference>
<reference evidence="1 2" key="2">
    <citation type="journal article" date="2017" name="Nature">
        <title>The Apostasia genome and the evolution of orchids.</title>
        <authorList>
            <person name="Zhang G.Q."/>
            <person name="Liu K.W."/>
            <person name="Li Z."/>
            <person name="Lohaus R."/>
            <person name="Hsiao Y.Y."/>
            <person name="Niu S.C."/>
            <person name="Wang J.Y."/>
            <person name="Lin Y.C."/>
            <person name="Xu Q."/>
            <person name="Chen L.J."/>
            <person name="Yoshida K."/>
            <person name="Fujiwara S."/>
            <person name="Wang Z.W."/>
            <person name="Zhang Y.Q."/>
            <person name="Mitsuda N."/>
            <person name="Wang M."/>
            <person name="Liu G.H."/>
            <person name="Pecoraro L."/>
            <person name="Huang H.X."/>
            <person name="Xiao X.J."/>
            <person name="Lin M."/>
            <person name="Wu X.Y."/>
            <person name="Wu W.L."/>
            <person name="Chen Y.Y."/>
            <person name="Chang S.B."/>
            <person name="Sakamoto S."/>
            <person name="Ohme-Takagi M."/>
            <person name="Yagi M."/>
            <person name="Zeng S.J."/>
            <person name="Shen C.Y."/>
            <person name="Yeh C.M."/>
            <person name="Luo Y.B."/>
            <person name="Tsai W.C."/>
            <person name="Van de Peer Y."/>
            <person name="Liu Z.J."/>
        </authorList>
    </citation>
    <scope>NUCLEOTIDE SEQUENCE [LARGE SCALE GENOMIC DNA]</scope>
    <source>
        <tissue evidence="1">The whole plant</tissue>
    </source>
</reference>
<evidence type="ECO:0000313" key="2">
    <source>
        <dbReference type="Proteomes" id="UP000233837"/>
    </source>
</evidence>
<organism evidence="1 2">
    <name type="scientific">Dendrobium catenatum</name>
    <dbReference type="NCBI Taxonomy" id="906689"/>
    <lineage>
        <taxon>Eukaryota</taxon>
        <taxon>Viridiplantae</taxon>
        <taxon>Streptophyta</taxon>
        <taxon>Embryophyta</taxon>
        <taxon>Tracheophyta</taxon>
        <taxon>Spermatophyta</taxon>
        <taxon>Magnoliopsida</taxon>
        <taxon>Liliopsida</taxon>
        <taxon>Asparagales</taxon>
        <taxon>Orchidaceae</taxon>
        <taxon>Epidendroideae</taxon>
        <taxon>Malaxideae</taxon>
        <taxon>Dendrobiinae</taxon>
        <taxon>Dendrobium</taxon>
    </lineage>
</organism>
<dbReference type="AlphaFoldDB" id="A0A2I0VNG3"/>
<evidence type="ECO:0000313" key="1">
    <source>
        <dbReference type="EMBL" id="PKU64946.1"/>
    </source>
</evidence>
<keyword evidence="2" id="KW-1185">Reference proteome</keyword>
<gene>
    <name evidence="1" type="ORF">MA16_Dca004561</name>
</gene>
<sequence length="62" mass="7097">MPNVFMPRNHIQIFIKLGIEIIKSGILLVVPEVVLRIIINKNRKNDSSHLVIQTIRKVPVIS</sequence>
<protein>
    <submittedName>
        <fullName evidence="1">Uncharacterized protein</fullName>
    </submittedName>
</protein>
<dbReference type="EMBL" id="KZ503378">
    <property type="protein sequence ID" value="PKU64946.1"/>
    <property type="molecule type" value="Genomic_DNA"/>
</dbReference>
<name>A0A2I0VNG3_9ASPA</name>
<dbReference type="Proteomes" id="UP000233837">
    <property type="component" value="Unassembled WGS sequence"/>
</dbReference>